<feature type="coiled-coil region" evidence="1">
    <location>
        <begin position="596"/>
        <end position="669"/>
    </location>
</feature>
<reference evidence="3" key="1">
    <citation type="journal article" date="2006" name="PLoS Biol.">
        <title>Macronuclear genome sequence of the ciliate Tetrahymena thermophila, a model eukaryote.</title>
        <authorList>
            <person name="Eisen J.A."/>
            <person name="Coyne R.S."/>
            <person name="Wu M."/>
            <person name="Wu D."/>
            <person name="Thiagarajan M."/>
            <person name="Wortman J.R."/>
            <person name="Badger J.H."/>
            <person name="Ren Q."/>
            <person name="Amedeo P."/>
            <person name="Jones K.M."/>
            <person name="Tallon L.J."/>
            <person name="Delcher A.L."/>
            <person name="Salzberg S.L."/>
            <person name="Silva J.C."/>
            <person name="Haas B.J."/>
            <person name="Majoros W.H."/>
            <person name="Farzad M."/>
            <person name="Carlton J.M."/>
            <person name="Smith R.K. Jr."/>
            <person name="Garg J."/>
            <person name="Pearlman R.E."/>
            <person name="Karrer K.M."/>
            <person name="Sun L."/>
            <person name="Manning G."/>
            <person name="Elde N.C."/>
            <person name="Turkewitz A.P."/>
            <person name="Asai D.J."/>
            <person name="Wilkes D.E."/>
            <person name="Wang Y."/>
            <person name="Cai H."/>
            <person name="Collins K."/>
            <person name="Stewart B.A."/>
            <person name="Lee S.R."/>
            <person name="Wilamowska K."/>
            <person name="Weinberg Z."/>
            <person name="Ruzzo W.L."/>
            <person name="Wloga D."/>
            <person name="Gaertig J."/>
            <person name="Frankel J."/>
            <person name="Tsao C.-C."/>
            <person name="Gorovsky M.A."/>
            <person name="Keeling P.J."/>
            <person name="Waller R.F."/>
            <person name="Patron N.J."/>
            <person name="Cherry J.M."/>
            <person name="Stover N.A."/>
            <person name="Krieger C.J."/>
            <person name="del Toro C."/>
            <person name="Ryder H.F."/>
            <person name="Williamson S.C."/>
            <person name="Barbeau R.A."/>
            <person name="Hamilton E.P."/>
            <person name="Orias E."/>
        </authorList>
    </citation>
    <scope>NUCLEOTIDE SEQUENCE [LARGE SCALE GENOMIC DNA]</scope>
    <source>
        <strain evidence="3">SB210</strain>
    </source>
</reference>
<dbReference type="KEGG" id="tet:TTHERM_00310930"/>
<evidence type="ECO:0000256" key="1">
    <source>
        <dbReference type="SAM" id="Coils"/>
    </source>
</evidence>
<dbReference type="RefSeq" id="XP_001021161.2">
    <property type="nucleotide sequence ID" value="XM_001021161.2"/>
</dbReference>
<sequence>MDRNFKSCDNIQISKKKNAVIFQDSLDARNSFSRNASEDLKQFHRSCYVLMPQMKIRKNKKSGEIEIEKKNGKSIEKFENLYGEEFNEQAYQNNEKLCVNSLKNWYQEKKIMGDCKQKDQINHVLFDRYKKEIQVIQRNQSNSSSIKQQVVNDPELRLDIINSIDQVNFSQEQRQSQEQQLQESFRGSLYEKQFFNRWSQEAIRNELNHKIINDIVFNKMKKLLNSPKFQSERDKQQEKTKEQSLLLGISQMNQESIESKQNNNPNKTAINASLLKKENQNVINTKFKSKSLHASSPQIKNEVDDQPKIEFLPLNLSISKKQSIEDQEEQFSNFIKFKNKEDLYYGLNSFKCIAQKYKSVNHHIDYQSIQKKMRENITKKETLFDLDQDREQLQKKVLTLKFVEETILKKYQKIRIIINNKKEIITNLIFNLNDFFKQISQNQQTLQTMQQDLENKIKQEIAKRVQYIHFSLGRRNVIFQRTDQEDKFQKIRKQNQIKEEQIQKEISILKMKVKEIQEQIDSLEKSVSSLKLQKKQIKLHAKEFYLNIISEGIEKYEHNENASYLVQMFWKMKENFDIEMLPNTLDTESKIYVFKLANLQQSLKEKQDEKKRYLEQLEIKNSQLNDVSGRSSGDQSTLQRSIDEFNNQIEEQKQVKNVAQDNVQKLKVKIKSMIGSCLNPYNKEKQINVRKKSITSYRSSYNFQLQDQIVTEQIIPNNQPNQTSFMQNINARIDKSAIKSLDSQIKLLESQVDDLTKQEINRLQQNFISDSNNHNEKMLKSRLCFLLGFQKGLNAFQKIIKEQQKQVKNQKIGQEKRDIPTLKLSADFINKQQIILNVNNQQDHKTLIKKQINQNESLVASSRSQINLFSPIYQANLSNSTFKKQQKLNQNQSGQIFFNPDKLKNVSIQFGIPNKDLSSYVNSGKSQNKLKSNQIKFQSFNQDKNNIQA</sequence>
<keyword evidence="1" id="KW-0175">Coiled coil</keyword>
<accession>I7MG30</accession>
<name>I7MG30_TETTS</name>
<dbReference type="InParanoid" id="I7MG30"/>
<proteinExistence type="predicted"/>
<gene>
    <name evidence="2" type="ORF">TTHERM_00310930</name>
</gene>
<keyword evidence="3" id="KW-1185">Reference proteome</keyword>
<dbReference type="GeneID" id="7840999"/>
<evidence type="ECO:0000313" key="2">
    <source>
        <dbReference type="EMBL" id="EAS00915.2"/>
    </source>
</evidence>
<feature type="coiled-coil region" evidence="1">
    <location>
        <begin position="439"/>
        <end position="533"/>
    </location>
</feature>
<dbReference type="Proteomes" id="UP000009168">
    <property type="component" value="Unassembled WGS sequence"/>
</dbReference>
<protein>
    <submittedName>
        <fullName evidence="2">Uncharacterized protein</fullName>
    </submittedName>
</protein>
<dbReference type="EMBL" id="GG662608">
    <property type="protein sequence ID" value="EAS00915.2"/>
    <property type="molecule type" value="Genomic_DNA"/>
</dbReference>
<dbReference type="AlphaFoldDB" id="I7MG30"/>
<organism evidence="2 3">
    <name type="scientific">Tetrahymena thermophila (strain SB210)</name>
    <dbReference type="NCBI Taxonomy" id="312017"/>
    <lineage>
        <taxon>Eukaryota</taxon>
        <taxon>Sar</taxon>
        <taxon>Alveolata</taxon>
        <taxon>Ciliophora</taxon>
        <taxon>Intramacronucleata</taxon>
        <taxon>Oligohymenophorea</taxon>
        <taxon>Hymenostomatida</taxon>
        <taxon>Tetrahymenina</taxon>
        <taxon>Tetrahymenidae</taxon>
        <taxon>Tetrahymena</taxon>
    </lineage>
</organism>
<evidence type="ECO:0000313" key="3">
    <source>
        <dbReference type="Proteomes" id="UP000009168"/>
    </source>
</evidence>